<accession>A0A370GLI3</accession>
<keyword evidence="3" id="KW-1185">Reference proteome</keyword>
<gene>
    <name evidence="2" type="ORF">DFR68_117124</name>
</gene>
<keyword evidence="1" id="KW-0812">Transmembrane</keyword>
<evidence type="ECO:0000256" key="1">
    <source>
        <dbReference type="SAM" id="Phobius"/>
    </source>
</evidence>
<feature type="transmembrane region" description="Helical" evidence="1">
    <location>
        <begin position="20"/>
        <end position="44"/>
    </location>
</feature>
<keyword evidence="1" id="KW-1133">Transmembrane helix</keyword>
<dbReference type="STRING" id="1210089.GCA_001613165_08048"/>
<dbReference type="AlphaFoldDB" id="A0A370GLI3"/>
<protein>
    <submittedName>
        <fullName evidence="2">ABC-type branched-subunit amino acid transport system substrate-binding protein</fullName>
    </submittedName>
</protein>
<sequence>MTLRDDEPIIPPQPTWRRWFWVGGGVVAVVVVLVVALVVVPLLAERANRCGPGVQHTGERGECIGITDGAYVFDDELAPVENLIRAENDAIGQQPSVSVVLMLPMTLQNPDVVTIEWVRHQLEGAHLAQREANRDDMWFGRSPRIRLLLANPGSGVEHWRPVVDELQRRRTDEHIVAVTGIGLSYGTAVDAMRALSEAQMPVIGSTLTADNLSEIRGFARVSPTNAAQARAAATYLKQRAHTALLVQDTNPNDLYPRTLADEFRRSFEDDDHRFVGRTEPYMSDAGGVEATIHQMMPNVCQTKPEVVYFAGRSRYITTLITALAERPCPRDPIKVVTGDDLAMYGTPSNAVQVALENNVSVFYTGLAHPQAWQRHPESFNGQSISHFTRRTADRNCELCFADLFPGETLDDGFALIAYDAVATVVWAAHKMEVEGRPVVSEGRQVEATDILQLMNRMHGAVYVRGASGTISFDERGNPVNKPVPILQLRPEQSPEFVDLAWPDS</sequence>
<name>A0A370GLI3_9NOCA</name>
<dbReference type="InterPro" id="IPR028082">
    <property type="entry name" value="Peripla_BP_I"/>
</dbReference>
<dbReference type="Gene3D" id="3.40.50.2300">
    <property type="match status" value="2"/>
</dbReference>
<evidence type="ECO:0000313" key="2">
    <source>
        <dbReference type="EMBL" id="RDI44507.1"/>
    </source>
</evidence>
<reference evidence="2 3" key="1">
    <citation type="submission" date="2018-07" db="EMBL/GenBank/DDBJ databases">
        <title>Genomic Encyclopedia of Type Strains, Phase IV (KMG-IV): sequencing the most valuable type-strain genomes for metagenomic binning, comparative biology and taxonomic classification.</title>
        <authorList>
            <person name="Goeker M."/>
        </authorList>
    </citation>
    <scope>NUCLEOTIDE SEQUENCE [LARGE SCALE GENOMIC DNA]</scope>
    <source>
        <strain evidence="2 3">DSM 44952</strain>
    </source>
</reference>
<dbReference type="RefSeq" id="WP_068032827.1">
    <property type="nucleotide sequence ID" value="NZ_QQAZ01000017.1"/>
</dbReference>
<dbReference type="EMBL" id="QQAZ01000017">
    <property type="protein sequence ID" value="RDI44507.1"/>
    <property type="molecule type" value="Genomic_DNA"/>
</dbReference>
<dbReference type="Proteomes" id="UP000255355">
    <property type="component" value="Unassembled WGS sequence"/>
</dbReference>
<dbReference type="SUPFAM" id="SSF53822">
    <property type="entry name" value="Periplasmic binding protein-like I"/>
    <property type="match status" value="1"/>
</dbReference>
<dbReference type="OrthoDB" id="3440574at2"/>
<keyword evidence="1" id="KW-0472">Membrane</keyword>
<proteinExistence type="predicted"/>
<evidence type="ECO:0000313" key="3">
    <source>
        <dbReference type="Proteomes" id="UP000255355"/>
    </source>
</evidence>
<comment type="caution">
    <text evidence="2">The sequence shown here is derived from an EMBL/GenBank/DDBJ whole genome shotgun (WGS) entry which is preliminary data.</text>
</comment>
<organism evidence="2 3">
    <name type="scientific">Nocardia mexicana</name>
    <dbReference type="NCBI Taxonomy" id="279262"/>
    <lineage>
        <taxon>Bacteria</taxon>
        <taxon>Bacillati</taxon>
        <taxon>Actinomycetota</taxon>
        <taxon>Actinomycetes</taxon>
        <taxon>Mycobacteriales</taxon>
        <taxon>Nocardiaceae</taxon>
        <taxon>Nocardia</taxon>
    </lineage>
</organism>